<dbReference type="EMBL" id="BK032529">
    <property type="protein sequence ID" value="DAF45987.1"/>
    <property type="molecule type" value="Genomic_DNA"/>
</dbReference>
<accession>A0A8S5S5A2</accession>
<reference evidence="1" key="1">
    <citation type="journal article" date="2021" name="Proc. Natl. Acad. Sci. U.S.A.">
        <title>A Catalog of Tens of Thousands of Viruses from Human Metagenomes Reveals Hidden Associations with Chronic Diseases.</title>
        <authorList>
            <person name="Tisza M.J."/>
            <person name="Buck C.B."/>
        </authorList>
    </citation>
    <scope>NUCLEOTIDE SEQUENCE</scope>
    <source>
        <strain evidence="1">CthAo37</strain>
    </source>
</reference>
<protein>
    <submittedName>
        <fullName evidence="1">NinB protein</fullName>
    </submittedName>
</protein>
<sequence length="177" mass="20131">MEVSGRFDAVSLTMEGGLKVTFLIADKEKALREIEAIKDAQELIITAKPHKAKRSLDANAYFWVLCDRIAKRLGSDKWTIYLLQLSKYGVFADLQIKTQALEILKEKFRYIEVLQEGEESCTVRCYFGSSIYNTKEMSDLIHGTVSDAESLGIDTITPEEMKNMLAIWKGSNNMKDY</sequence>
<organism evidence="1">
    <name type="scientific">Myoviridae sp. cthAo37</name>
    <dbReference type="NCBI Taxonomy" id="2827701"/>
    <lineage>
        <taxon>Viruses</taxon>
        <taxon>Duplodnaviria</taxon>
        <taxon>Heunggongvirae</taxon>
        <taxon>Uroviricota</taxon>
        <taxon>Caudoviricetes</taxon>
    </lineage>
</organism>
<dbReference type="SUPFAM" id="SSF103370">
    <property type="entry name" value="NinB"/>
    <property type="match status" value="1"/>
</dbReference>
<proteinExistence type="predicted"/>
<evidence type="ECO:0000313" key="1">
    <source>
        <dbReference type="EMBL" id="DAF45987.1"/>
    </source>
</evidence>
<dbReference type="Gene3D" id="1.10.3790.10">
    <property type="entry name" value="NinB"/>
    <property type="match status" value="1"/>
</dbReference>
<name>A0A8S5S5A2_9CAUD</name>
<dbReference type="InterPro" id="IPR036619">
    <property type="entry name" value="NinB_sf"/>
</dbReference>